<name>A0A6N7EUP0_9GAMM</name>
<proteinExistence type="inferred from homology"/>
<dbReference type="InterPro" id="IPR016898">
    <property type="entry name" value="Polyphosphate_phosphotransfera"/>
</dbReference>
<evidence type="ECO:0000256" key="2">
    <source>
        <dbReference type="ARBA" id="ARBA00022679"/>
    </source>
</evidence>
<dbReference type="InterPro" id="IPR022486">
    <property type="entry name" value="PPK2_PA0141"/>
</dbReference>
<dbReference type="InterPro" id="IPR022488">
    <property type="entry name" value="PPK2-related"/>
</dbReference>
<accession>A0A6N7EUP0</accession>
<reference evidence="6 7" key="1">
    <citation type="submission" date="2019-10" db="EMBL/GenBank/DDBJ databases">
        <title>Cardiobacteriales fam. a chemoheterotrophic member of the order Cardiobacteriales, and proposal of Cardiobacteriales fam. nov.</title>
        <authorList>
            <person name="Wang C."/>
        </authorList>
    </citation>
    <scope>NUCLEOTIDE SEQUENCE [LARGE SCALE GENOMIC DNA]</scope>
    <source>
        <strain evidence="6 7">ML27</strain>
    </source>
</reference>
<dbReference type="GO" id="GO:0006793">
    <property type="term" value="P:phosphorus metabolic process"/>
    <property type="evidence" value="ECO:0007669"/>
    <property type="project" value="InterPro"/>
</dbReference>
<feature type="domain" description="Polyphosphate kinase-2-related" evidence="5">
    <location>
        <begin position="50"/>
        <end position="274"/>
    </location>
</feature>
<comment type="function">
    <text evidence="4">Uses inorganic polyphosphate (polyP) as a donor to convert GDP to GTP or ADP to ATP.</text>
</comment>
<comment type="subunit">
    <text evidence="4">Homotetramer.</text>
</comment>
<comment type="caution">
    <text evidence="6">The sequence shown here is derived from an EMBL/GenBank/DDBJ whole genome shotgun (WGS) entry which is preliminary data.</text>
</comment>
<gene>
    <name evidence="6" type="primary">ppk2</name>
    <name evidence="6" type="ORF">GCU85_00180</name>
</gene>
<dbReference type="AlphaFoldDB" id="A0A6N7EUP0"/>
<dbReference type="PANTHER" id="PTHR34383:SF1">
    <property type="entry name" value="ADP-POLYPHOSPHATE PHOSPHOTRANSFERASE"/>
    <property type="match status" value="1"/>
</dbReference>
<evidence type="ECO:0000256" key="3">
    <source>
        <dbReference type="ARBA" id="ARBA00022777"/>
    </source>
</evidence>
<dbReference type="GO" id="GO:0008976">
    <property type="term" value="F:polyphosphate kinase activity"/>
    <property type="evidence" value="ECO:0007669"/>
    <property type="project" value="UniProtKB-UniRule"/>
</dbReference>
<dbReference type="EC" id="2.7.4.-" evidence="4"/>
<keyword evidence="7" id="KW-1185">Reference proteome</keyword>
<dbReference type="InParanoid" id="A0A6N7EUP0"/>
<sequence>MHENHTELETLFNAYTQKLEQQESQELLSVSESLAMLHKNGQYPYEKRLPKKAYEDALLLLQIELLKLQRHIVQTNQRVVVVCEGRDAAGKGGAIKRFTQYLNPRHARVVALAKPNEQESTQWYFQRYVNHLPSAGEIIFFDRSWYNRAGVERVMGFCTQAELQQFYQQAPEFEYMLTQSGVKLIKYWFSVSRLEQLRRFHDRMRNPLKKWKLSPMDLESLDKWNSYTEAKQAMFTHTDRRATPWTVVRSNDKRRARIESIRYFLAQFEYPGKDNALIAKIDRRVID</sequence>
<evidence type="ECO:0000256" key="1">
    <source>
        <dbReference type="ARBA" id="ARBA00009924"/>
    </source>
</evidence>
<keyword evidence="3 4" id="KW-0418">Kinase</keyword>
<protein>
    <recommendedName>
        <fullName evidence="4">ADP/GDP-polyphosphate phosphotransferase</fullName>
        <ecNumber evidence="4">2.7.4.-</ecNumber>
    </recommendedName>
    <alternativeName>
        <fullName evidence="4">Polyphosphate kinase PPK2</fullName>
    </alternativeName>
</protein>
<dbReference type="PANTHER" id="PTHR34383">
    <property type="entry name" value="POLYPHOSPHATE:AMP PHOSPHOTRANSFERASE-RELATED"/>
    <property type="match status" value="1"/>
</dbReference>
<dbReference type="Pfam" id="PF03976">
    <property type="entry name" value="PPK2"/>
    <property type="match status" value="1"/>
</dbReference>
<dbReference type="SUPFAM" id="SSF52540">
    <property type="entry name" value="P-loop containing nucleoside triphosphate hydrolases"/>
    <property type="match status" value="1"/>
</dbReference>
<keyword evidence="2 4" id="KW-0808">Transferase</keyword>
<dbReference type="EMBL" id="WHNW01000001">
    <property type="protein sequence ID" value="MPV85149.1"/>
    <property type="molecule type" value="Genomic_DNA"/>
</dbReference>
<evidence type="ECO:0000313" key="6">
    <source>
        <dbReference type="EMBL" id="MPV85149.1"/>
    </source>
</evidence>
<evidence type="ECO:0000259" key="5">
    <source>
        <dbReference type="Pfam" id="PF03976"/>
    </source>
</evidence>
<comment type="similarity">
    <text evidence="1 4">Belongs to the polyphosphate kinase 2 (PPK2) family. Class I subfamily.</text>
</comment>
<evidence type="ECO:0000313" key="7">
    <source>
        <dbReference type="Proteomes" id="UP000471298"/>
    </source>
</evidence>
<dbReference type="Proteomes" id="UP000471298">
    <property type="component" value="Unassembled WGS sequence"/>
</dbReference>
<dbReference type="RefSeq" id="WP_152808128.1">
    <property type="nucleotide sequence ID" value="NZ_WHNW01000001.1"/>
</dbReference>
<evidence type="ECO:0000256" key="4">
    <source>
        <dbReference type="RuleBase" id="RU369062"/>
    </source>
</evidence>
<dbReference type="InterPro" id="IPR027417">
    <property type="entry name" value="P-loop_NTPase"/>
</dbReference>
<dbReference type="NCBIfam" id="TIGR03707">
    <property type="entry name" value="PPK2_P_aer"/>
    <property type="match status" value="1"/>
</dbReference>
<dbReference type="Gene3D" id="3.40.50.300">
    <property type="entry name" value="P-loop containing nucleotide triphosphate hydrolases"/>
    <property type="match status" value="1"/>
</dbReference>
<organism evidence="6 7">
    <name type="scientific">Ostreibacterium oceani</name>
    <dbReference type="NCBI Taxonomy" id="2654998"/>
    <lineage>
        <taxon>Bacteria</taxon>
        <taxon>Pseudomonadati</taxon>
        <taxon>Pseudomonadota</taxon>
        <taxon>Gammaproteobacteria</taxon>
        <taxon>Cardiobacteriales</taxon>
        <taxon>Ostreibacteriaceae</taxon>
        <taxon>Ostreibacterium</taxon>
    </lineage>
</organism>
<dbReference type="PIRSF" id="PIRSF028756">
    <property type="entry name" value="PPK2_prd"/>
    <property type="match status" value="1"/>
</dbReference>